<dbReference type="PANTHER" id="PTHR48111">
    <property type="entry name" value="REGULATOR OF RPOS"/>
    <property type="match status" value="1"/>
</dbReference>
<keyword evidence="2" id="KW-0902">Two-component regulatory system</keyword>
<keyword evidence="7" id="KW-1133">Transmembrane helix</keyword>
<dbReference type="Gene3D" id="3.40.50.2300">
    <property type="match status" value="1"/>
</dbReference>
<keyword evidence="3" id="KW-0805">Transcription regulation</keyword>
<feature type="transmembrane region" description="Helical" evidence="7">
    <location>
        <begin position="31"/>
        <end position="54"/>
    </location>
</feature>
<dbReference type="GO" id="GO:0032993">
    <property type="term" value="C:protein-DNA complex"/>
    <property type="evidence" value="ECO:0007669"/>
    <property type="project" value="TreeGrafter"/>
</dbReference>
<keyword evidence="4" id="KW-0238">DNA-binding</keyword>
<evidence type="ECO:0000313" key="9">
    <source>
        <dbReference type="EMBL" id="GAX91647.1"/>
    </source>
</evidence>
<protein>
    <recommendedName>
        <fullName evidence="8">Response regulatory domain-containing protein</fullName>
    </recommendedName>
</protein>
<reference evidence="10" key="1">
    <citation type="submission" date="2017-07" db="EMBL/GenBank/DDBJ databases">
        <title>Draft genome sequence of Effusibacillus lacus strain skLN1.</title>
        <authorList>
            <person name="Watanabe M."/>
            <person name="Kojima H."/>
            <person name="Fukui M."/>
        </authorList>
    </citation>
    <scope>NUCLEOTIDE SEQUENCE [LARGE SCALE GENOMIC DNA]</scope>
    <source>
        <strain evidence="10">skLN1</strain>
    </source>
</reference>
<keyword evidence="1 6" id="KW-0597">Phosphoprotein</keyword>
<dbReference type="PANTHER" id="PTHR48111:SF1">
    <property type="entry name" value="TWO-COMPONENT RESPONSE REGULATOR ORR33"/>
    <property type="match status" value="1"/>
</dbReference>
<feature type="transmembrane region" description="Helical" evidence="7">
    <location>
        <begin position="74"/>
        <end position="94"/>
    </location>
</feature>
<comment type="caution">
    <text evidence="9">The sequence shown here is derived from an EMBL/GenBank/DDBJ whole genome shotgun (WGS) entry which is preliminary data.</text>
</comment>
<feature type="transmembrane region" description="Helical" evidence="7">
    <location>
        <begin position="6"/>
        <end position="24"/>
    </location>
</feature>
<evidence type="ECO:0000256" key="3">
    <source>
        <dbReference type="ARBA" id="ARBA00023015"/>
    </source>
</evidence>
<accession>A0A292YKL0</accession>
<dbReference type="EMBL" id="BDUF01000106">
    <property type="protein sequence ID" value="GAX91647.1"/>
    <property type="molecule type" value="Genomic_DNA"/>
</dbReference>
<dbReference type="CDD" id="cd17574">
    <property type="entry name" value="REC_OmpR"/>
    <property type="match status" value="1"/>
</dbReference>
<organism evidence="9 10">
    <name type="scientific">Effusibacillus lacus</name>
    <dbReference type="NCBI Taxonomy" id="1348429"/>
    <lineage>
        <taxon>Bacteria</taxon>
        <taxon>Bacillati</taxon>
        <taxon>Bacillota</taxon>
        <taxon>Bacilli</taxon>
        <taxon>Bacillales</taxon>
        <taxon>Alicyclobacillaceae</taxon>
        <taxon>Effusibacillus</taxon>
    </lineage>
</organism>
<dbReference type="InterPro" id="IPR001789">
    <property type="entry name" value="Sig_transdc_resp-reg_receiver"/>
</dbReference>
<keyword evidence="10" id="KW-1185">Reference proteome</keyword>
<dbReference type="InterPro" id="IPR039420">
    <property type="entry name" value="WalR-like"/>
</dbReference>
<dbReference type="SMART" id="SM00448">
    <property type="entry name" value="REC"/>
    <property type="match status" value="1"/>
</dbReference>
<evidence type="ECO:0000259" key="8">
    <source>
        <dbReference type="PROSITE" id="PS50110"/>
    </source>
</evidence>
<feature type="modified residue" description="4-aspartylphosphate" evidence="6">
    <location>
        <position position="141"/>
    </location>
</feature>
<evidence type="ECO:0000313" key="10">
    <source>
        <dbReference type="Proteomes" id="UP000217785"/>
    </source>
</evidence>
<sequence length="199" mass="22262">MMKITMIPYASWFGWTIGVGYFVFKFRKHPIPIFTLLDVLVPAALAGWGAYSILVADYGTRTELIWGTSLSDGTYHPVNIYKAVLFALHVWILVRKVNVEKIAEVVQSYLQREGYEVDIVGSGEEGISSHEEKPYDLILLDLMLPGIPGEETCKRLRSLSRVSIIMLTAKTSEQDKIEGLCLGADDYVTKPFSLGNTII</sequence>
<dbReference type="GO" id="GO:0006355">
    <property type="term" value="P:regulation of DNA-templated transcription"/>
    <property type="evidence" value="ECO:0007669"/>
    <property type="project" value="TreeGrafter"/>
</dbReference>
<keyword evidence="7" id="KW-0812">Transmembrane</keyword>
<name>A0A292YKL0_9BACL</name>
<dbReference type="PROSITE" id="PS50110">
    <property type="entry name" value="RESPONSE_REGULATORY"/>
    <property type="match status" value="1"/>
</dbReference>
<proteinExistence type="predicted"/>
<dbReference type="InterPro" id="IPR011006">
    <property type="entry name" value="CheY-like_superfamily"/>
</dbReference>
<evidence type="ECO:0000256" key="6">
    <source>
        <dbReference type="PROSITE-ProRule" id="PRU00169"/>
    </source>
</evidence>
<evidence type="ECO:0000256" key="7">
    <source>
        <dbReference type="SAM" id="Phobius"/>
    </source>
</evidence>
<evidence type="ECO:0000256" key="5">
    <source>
        <dbReference type="ARBA" id="ARBA00023163"/>
    </source>
</evidence>
<evidence type="ECO:0000256" key="2">
    <source>
        <dbReference type="ARBA" id="ARBA00023012"/>
    </source>
</evidence>
<dbReference type="AlphaFoldDB" id="A0A292YKL0"/>
<evidence type="ECO:0000256" key="4">
    <source>
        <dbReference type="ARBA" id="ARBA00023125"/>
    </source>
</evidence>
<keyword evidence="5" id="KW-0804">Transcription</keyword>
<evidence type="ECO:0000256" key="1">
    <source>
        <dbReference type="ARBA" id="ARBA00022553"/>
    </source>
</evidence>
<dbReference type="Pfam" id="PF00072">
    <property type="entry name" value="Response_reg"/>
    <property type="match status" value="1"/>
</dbReference>
<gene>
    <name evidence="9" type="ORF">EFBL_3337</name>
</gene>
<dbReference type="SUPFAM" id="SSF52172">
    <property type="entry name" value="CheY-like"/>
    <property type="match status" value="1"/>
</dbReference>
<keyword evidence="7" id="KW-0472">Membrane</keyword>
<dbReference type="Proteomes" id="UP000217785">
    <property type="component" value="Unassembled WGS sequence"/>
</dbReference>
<dbReference type="GO" id="GO:0000156">
    <property type="term" value="F:phosphorelay response regulator activity"/>
    <property type="evidence" value="ECO:0007669"/>
    <property type="project" value="TreeGrafter"/>
</dbReference>
<feature type="domain" description="Response regulatory" evidence="8">
    <location>
        <begin position="92"/>
        <end position="199"/>
    </location>
</feature>
<dbReference type="GO" id="GO:0000976">
    <property type="term" value="F:transcription cis-regulatory region binding"/>
    <property type="evidence" value="ECO:0007669"/>
    <property type="project" value="TreeGrafter"/>
</dbReference>
<dbReference type="GO" id="GO:0005829">
    <property type="term" value="C:cytosol"/>
    <property type="evidence" value="ECO:0007669"/>
    <property type="project" value="TreeGrafter"/>
</dbReference>